<keyword evidence="1" id="KW-0675">Receptor</keyword>
<dbReference type="EMBL" id="CM045762">
    <property type="protein sequence ID" value="KAI8010948.1"/>
    <property type="molecule type" value="Genomic_DNA"/>
</dbReference>
<organism evidence="1 2">
    <name type="scientific">Camellia lanceoleosa</name>
    <dbReference type="NCBI Taxonomy" id="1840588"/>
    <lineage>
        <taxon>Eukaryota</taxon>
        <taxon>Viridiplantae</taxon>
        <taxon>Streptophyta</taxon>
        <taxon>Embryophyta</taxon>
        <taxon>Tracheophyta</taxon>
        <taxon>Spermatophyta</taxon>
        <taxon>Magnoliopsida</taxon>
        <taxon>eudicotyledons</taxon>
        <taxon>Gunneridae</taxon>
        <taxon>Pentapetalae</taxon>
        <taxon>asterids</taxon>
        <taxon>Ericales</taxon>
        <taxon>Theaceae</taxon>
        <taxon>Camellia</taxon>
    </lineage>
</organism>
<evidence type="ECO:0000313" key="1">
    <source>
        <dbReference type="EMBL" id="KAI8010948.1"/>
    </source>
</evidence>
<evidence type="ECO:0000313" key="2">
    <source>
        <dbReference type="Proteomes" id="UP001060215"/>
    </source>
</evidence>
<accession>A0ACC0HDH9</accession>
<reference evidence="1 2" key="1">
    <citation type="journal article" date="2022" name="Plant J.">
        <title>Chromosome-level genome of Camellia lanceoleosa provides a valuable resource for understanding genome evolution and self-incompatibility.</title>
        <authorList>
            <person name="Gong W."/>
            <person name="Xiao S."/>
            <person name="Wang L."/>
            <person name="Liao Z."/>
            <person name="Chang Y."/>
            <person name="Mo W."/>
            <person name="Hu G."/>
            <person name="Li W."/>
            <person name="Zhao G."/>
            <person name="Zhu H."/>
            <person name="Hu X."/>
            <person name="Ji K."/>
            <person name="Xiang X."/>
            <person name="Song Q."/>
            <person name="Yuan D."/>
            <person name="Jin S."/>
            <person name="Zhang L."/>
        </authorList>
    </citation>
    <scope>NUCLEOTIDE SEQUENCE [LARGE SCALE GENOMIC DNA]</scope>
    <source>
        <strain evidence="1">SQ_2022a</strain>
    </source>
</reference>
<sequence>MHPRTLLFLSLFFFLFNSSHPPQVSSENIIFDFPSFTLRNPTLLGDAYLRNGLIGLTRDLPVPSSSSGTAIYNYPIPFFDPNSNSTVSFSTRFSFSITSLNPTSFGNGLCFFLSPENRNLGSQGRHLRLVNSSQLTKNKFVAVEFDTRLDSQFNDPNDNHVGLDIESLVSIMTADPKSIDIDLKSGNSITA</sequence>
<name>A0ACC0HDH9_9ERIC</name>
<comment type="caution">
    <text evidence="1">The sequence shown here is derived from an EMBL/GenBank/DDBJ whole genome shotgun (WGS) entry which is preliminary data.</text>
</comment>
<keyword evidence="2" id="KW-1185">Reference proteome</keyword>
<keyword evidence="1" id="KW-0418">Kinase</keyword>
<protein>
    <submittedName>
        <fullName evidence="1">L-type lectin-domain containing receptor kinase S.7</fullName>
    </submittedName>
</protein>
<proteinExistence type="predicted"/>
<gene>
    <name evidence="1" type="ORF">LOK49_LG06G00331</name>
</gene>
<keyword evidence="1" id="KW-0808">Transferase</keyword>
<dbReference type="Proteomes" id="UP001060215">
    <property type="component" value="Chromosome 5"/>
</dbReference>